<feature type="compositionally biased region" description="Polar residues" evidence="6">
    <location>
        <begin position="605"/>
        <end position="615"/>
    </location>
</feature>
<dbReference type="EMBL" id="BLXT01005907">
    <property type="protein sequence ID" value="GFO27298.1"/>
    <property type="molecule type" value="Genomic_DNA"/>
</dbReference>
<dbReference type="AlphaFoldDB" id="A0AAV4C8G6"/>
<dbReference type="GO" id="GO:0005911">
    <property type="term" value="C:cell-cell junction"/>
    <property type="evidence" value="ECO:0007669"/>
    <property type="project" value="TreeGrafter"/>
</dbReference>
<feature type="region of interest" description="Disordered" evidence="6">
    <location>
        <begin position="591"/>
        <end position="620"/>
    </location>
</feature>
<proteinExistence type="predicted"/>
<keyword evidence="2 7" id="KW-0472">Membrane</keyword>
<dbReference type="InterPro" id="IPR003599">
    <property type="entry name" value="Ig_sub"/>
</dbReference>
<feature type="transmembrane region" description="Helical" evidence="7">
    <location>
        <begin position="531"/>
        <end position="554"/>
    </location>
</feature>
<keyword evidence="3" id="KW-1015">Disulfide bond</keyword>
<evidence type="ECO:0000256" key="4">
    <source>
        <dbReference type="ARBA" id="ARBA00023180"/>
    </source>
</evidence>
<dbReference type="InterPro" id="IPR036179">
    <property type="entry name" value="Ig-like_dom_sf"/>
</dbReference>
<evidence type="ECO:0000256" key="7">
    <source>
        <dbReference type="SAM" id="Phobius"/>
    </source>
</evidence>
<comment type="caution">
    <text evidence="9">The sequence shown here is derived from an EMBL/GenBank/DDBJ whole genome shotgun (WGS) entry which is preliminary data.</text>
</comment>
<keyword evidence="10" id="KW-1185">Reference proteome</keyword>
<protein>
    <submittedName>
        <fullName evidence="9">Kin of irre protein</fullName>
    </submittedName>
</protein>
<dbReference type="GO" id="GO:0050839">
    <property type="term" value="F:cell adhesion molecule binding"/>
    <property type="evidence" value="ECO:0007669"/>
    <property type="project" value="TreeGrafter"/>
</dbReference>
<dbReference type="InterPro" id="IPR007110">
    <property type="entry name" value="Ig-like_dom"/>
</dbReference>
<feature type="compositionally biased region" description="Polar residues" evidence="6">
    <location>
        <begin position="735"/>
        <end position="757"/>
    </location>
</feature>
<dbReference type="PROSITE" id="PS50835">
    <property type="entry name" value="IG_LIKE"/>
    <property type="match status" value="2"/>
</dbReference>
<keyword evidence="7" id="KW-1133">Transmembrane helix</keyword>
<sequence length="794" mass="86015">MPAEEGQETTLTCTVNTAVLACSSSTILEWSVNKLTSVIECISKACGGGYSSSYGFSATISLSSSTLTIPKVSRIDPFNMETRWTCRTCADASREVTACDKLEVYAKPENPSCTVRENTAASGDIETVTVSCSTTKVYPEAKCSFERRTNGGTPVTINKTPTYNHTELTGKPVYYRSECSVDVPVAELGEGTHSFRAFIYPDVTDGIDLVTATTASTTVTLKPPPHPPKIIIKGKTYQGVNVTNMITLAAGYTGDMTCRAEGGYPKAHTTQLTCGSLTASGGESVATLTFLAGQLNRRMDGIECRCTSQHVTGSYSNNEASLTLDIHYAPVVTSFSHNSGSSEFNEGDTPTFTCTAQGNPPPNLVITRKGIKQQLASVQGNLELTYTVDPLDCLDTDVYICNGQNDLGVTTTEINIMVKCPQHLASNINLPGAVKVALGENAKVDFEIYGFPTPRLLTLMRATDSTNQTGSARHLIEYSPGRAPFGFVNVTISDVREEDFTNYTITVDNGEGDPLVYSFYLEEKDQDDNTLVIAVSVAAAAAVILVVVILMILVPRCRGSRKLNTSAPARETSDVNVFRNSVAEYDVTIKDPEGKGQHSYADFESPQQENENNGHISHANMGYSNGEENRVHMKTAGRDIDDDDVYMNTPRQNTDDARGFYNNTPGQDMDERNDVYNNTPGQDTDEANGIYNNTPDQDTNDGNGIYNNTPGQDMDEGNDVYNNTPGPDTDEANDIYNNTPDQDTNDGNDVYNNTPGQDTDEANDVYNNTPGQDTDEESAVYVNIAGLAKWRGNV</sequence>
<dbReference type="InterPro" id="IPR013783">
    <property type="entry name" value="Ig-like_fold"/>
</dbReference>
<feature type="compositionally biased region" description="Polar residues" evidence="6">
    <location>
        <begin position="690"/>
        <end position="711"/>
    </location>
</feature>
<accession>A0AAV4C8G6</accession>
<comment type="subcellular location">
    <subcellularLocation>
        <location evidence="1">Membrane</location>
        <topology evidence="1">Single-pass type I membrane protein</topology>
    </subcellularLocation>
</comment>
<keyword evidence="5" id="KW-0393">Immunoglobulin domain</keyword>
<dbReference type="InterPro" id="IPR051275">
    <property type="entry name" value="Cell_adhesion_signaling"/>
</dbReference>
<name>A0AAV4C8G6_9GAST</name>
<evidence type="ECO:0000313" key="9">
    <source>
        <dbReference type="EMBL" id="GFO27298.1"/>
    </source>
</evidence>
<dbReference type="Proteomes" id="UP000735302">
    <property type="component" value="Unassembled WGS sequence"/>
</dbReference>
<dbReference type="SUPFAM" id="SSF48726">
    <property type="entry name" value="Immunoglobulin"/>
    <property type="match status" value="1"/>
</dbReference>
<feature type="domain" description="Ig-like" evidence="8">
    <location>
        <begin position="1"/>
        <end position="97"/>
    </location>
</feature>
<reference evidence="9 10" key="1">
    <citation type="journal article" date="2021" name="Elife">
        <title>Chloroplast acquisition without the gene transfer in kleptoplastic sea slugs, Plakobranchus ocellatus.</title>
        <authorList>
            <person name="Maeda T."/>
            <person name="Takahashi S."/>
            <person name="Yoshida T."/>
            <person name="Shimamura S."/>
            <person name="Takaki Y."/>
            <person name="Nagai Y."/>
            <person name="Toyoda A."/>
            <person name="Suzuki Y."/>
            <person name="Arimoto A."/>
            <person name="Ishii H."/>
            <person name="Satoh N."/>
            <person name="Nishiyama T."/>
            <person name="Hasebe M."/>
            <person name="Maruyama T."/>
            <person name="Minagawa J."/>
            <person name="Obokata J."/>
            <person name="Shigenobu S."/>
        </authorList>
    </citation>
    <scope>NUCLEOTIDE SEQUENCE [LARGE SCALE GENOMIC DNA]</scope>
</reference>
<evidence type="ECO:0000256" key="6">
    <source>
        <dbReference type="SAM" id="MobiDB-lite"/>
    </source>
</evidence>
<feature type="domain" description="Ig-like" evidence="8">
    <location>
        <begin position="330"/>
        <end position="417"/>
    </location>
</feature>
<evidence type="ECO:0000256" key="5">
    <source>
        <dbReference type="ARBA" id="ARBA00023319"/>
    </source>
</evidence>
<dbReference type="GO" id="GO:0098609">
    <property type="term" value="P:cell-cell adhesion"/>
    <property type="evidence" value="ECO:0007669"/>
    <property type="project" value="TreeGrafter"/>
</dbReference>
<keyword evidence="7" id="KW-0812">Transmembrane</keyword>
<evidence type="ECO:0000256" key="1">
    <source>
        <dbReference type="ARBA" id="ARBA00004479"/>
    </source>
</evidence>
<dbReference type="Gene3D" id="2.60.40.10">
    <property type="entry name" value="Immunoglobulins"/>
    <property type="match status" value="1"/>
</dbReference>
<evidence type="ECO:0000313" key="10">
    <source>
        <dbReference type="Proteomes" id="UP000735302"/>
    </source>
</evidence>
<dbReference type="PANTHER" id="PTHR11640:SF164">
    <property type="entry name" value="MAM DOMAIN-CONTAINING GLYCOSYLPHOSPHATIDYLINOSITOL ANCHOR PROTEIN 1"/>
    <property type="match status" value="1"/>
</dbReference>
<evidence type="ECO:0000256" key="2">
    <source>
        <dbReference type="ARBA" id="ARBA00023136"/>
    </source>
</evidence>
<evidence type="ECO:0000259" key="8">
    <source>
        <dbReference type="PROSITE" id="PS50835"/>
    </source>
</evidence>
<evidence type="ECO:0000256" key="3">
    <source>
        <dbReference type="ARBA" id="ARBA00023157"/>
    </source>
</evidence>
<dbReference type="GO" id="GO:0005886">
    <property type="term" value="C:plasma membrane"/>
    <property type="evidence" value="ECO:0007669"/>
    <property type="project" value="TreeGrafter"/>
</dbReference>
<organism evidence="9 10">
    <name type="scientific">Plakobranchus ocellatus</name>
    <dbReference type="NCBI Taxonomy" id="259542"/>
    <lineage>
        <taxon>Eukaryota</taxon>
        <taxon>Metazoa</taxon>
        <taxon>Spiralia</taxon>
        <taxon>Lophotrochozoa</taxon>
        <taxon>Mollusca</taxon>
        <taxon>Gastropoda</taxon>
        <taxon>Heterobranchia</taxon>
        <taxon>Euthyneura</taxon>
        <taxon>Panpulmonata</taxon>
        <taxon>Sacoglossa</taxon>
        <taxon>Placobranchoidea</taxon>
        <taxon>Plakobranchidae</taxon>
        <taxon>Plakobranchus</taxon>
    </lineage>
</organism>
<keyword evidence="4" id="KW-0325">Glycoprotein</keyword>
<dbReference type="SMART" id="SM00409">
    <property type="entry name" value="IG"/>
    <property type="match status" value="2"/>
</dbReference>
<dbReference type="PANTHER" id="PTHR11640">
    <property type="entry name" value="NEPHRIN"/>
    <property type="match status" value="1"/>
</dbReference>
<feature type="region of interest" description="Disordered" evidence="6">
    <location>
        <begin position="650"/>
        <end position="774"/>
    </location>
</feature>
<gene>
    <name evidence="9" type="ORF">PoB_005380300</name>
</gene>